<sequence>MKNIKKYIKKKLSKLYRGIYWIYVYVSCKRTQNIRDSRRKHKSFVYIINGL</sequence>
<name>A0A0E9XE45_ANGAN</name>
<organism evidence="1">
    <name type="scientific">Anguilla anguilla</name>
    <name type="common">European freshwater eel</name>
    <name type="synonym">Muraena anguilla</name>
    <dbReference type="NCBI Taxonomy" id="7936"/>
    <lineage>
        <taxon>Eukaryota</taxon>
        <taxon>Metazoa</taxon>
        <taxon>Chordata</taxon>
        <taxon>Craniata</taxon>
        <taxon>Vertebrata</taxon>
        <taxon>Euteleostomi</taxon>
        <taxon>Actinopterygii</taxon>
        <taxon>Neopterygii</taxon>
        <taxon>Teleostei</taxon>
        <taxon>Anguilliformes</taxon>
        <taxon>Anguillidae</taxon>
        <taxon>Anguilla</taxon>
    </lineage>
</organism>
<dbReference type="AlphaFoldDB" id="A0A0E9XE45"/>
<evidence type="ECO:0000313" key="1">
    <source>
        <dbReference type="EMBL" id="JAI01008.1"/>
    </source>
</evidence>
<dbReference type="EMBL" id="GBXM01007570">
    <property type="protein sequence ID" value="JAI01008.1"/>
    <property type="molecule type" value="Transcribed_RNA"/>
</dbReference>
<accession>A0A0E9XE45</accession>
<reference evidence="1" key="2">
    <citation type="journal article" date="2015" name="Fish Shellfish Immunol.">
        <title>Early steps in the European eel (Anguilla anguilla)-Vibrio vulnificus interaction in the gills: Role of the RtxA13 toxin.</title>
        <authorList>
            <person name="Callol A."/>
            <person name="Pajuelo D."/>
            <person name="Ebbesson L."/>
            <person name="Teles M."/>
            <person name="MacKenzie S."/>
            <person name="Amaro C."/>
        </authorList>
    </citation>
    <scope>NUCLEOTIDE SEQUENCE</scope>
</reference>
<reference evidence="1" key="1">
    <citation type="submission" date="2014-11" db="EMBL/GenBank/DDBJ databases">
        <authorList>
            <person name="Amaro Gonzalez C."/>
        </authorList>
    </citation>
    <scope>NUCLEOTIDE SEQUENCE</scope>
</reference>
<proteinExistence type="predicted"/>
<protein>
    <submittedName>
        <fullName evidence="1">Uncharacterized protein</fullName>
    </submittedName>
</protein>